<dbReference type="AlphaFoldDB" id="A0A916TMZ1"/>
<protein>
    <submittedName>
        <fullName evidence="2">Uncharacterized protein</fullName>
    </submittedName>
</protein>
<dbReference type="EMBL" id="BMFA01000015">
    <property type="protein sequence ID" value="GGB61688.1"/>
    <property type="molecule type" value="Genomic_DNA"/>
</dbReference>
<sequence>MGKAAKLEVFRRLLPLCLMILGSVGAFTFMTPVIGLICWLAALGIYAAMPLPKLPTGAVRPEPPMPIWVTDLFGFVIAAACLSLMLIGLYSAAGAGQAGYLLLFIPASLSIPFFVLSIRQRTSWARFFGNGFEFAETGLRTRVRYEDVRQARLRDRRSKTGLAAYITALGSSSRNKVTLLTAEEESRTLVLVRYDGTEFTISTELIPDMKKVLIGMDRAGVELPEGLSERERQNIRKRRERMDSRTQKPGLLHLPEQKQIARIAALVNHARRKI</sequence>
<keyword evidence="3" id="KW-1185">Reference proteome</keyword>
<keyword evidence="1" id="KW-0812">Transmembrane</keyword>
<accession>A0A916TMZ1</accession>
<gene>
    <name evidence="2" type="ORF">GCM10011316_37090</name>
</gene>
<comment type="caution">
    <text evidence="2">The sequence shown here is derived from an EMBL/GenBank/DDBJ whole genome shotgun (WGS) entry which is preliminary data.</text>
</comment>
<feature type="transmembrane region" description="Helical" evidence="1">
    <location>
        <begin position="72"/>
        <end position="92"/>
    </location>
</feature>
<dbReference type="Proteomes" id="UP000605148">
    <property type="component" value="Unassembled WGS sequence"/>
</dbReference>
<keyword evidence="1" id="KW-1133">Transmembrane helix</keyword>
<evidence type="ECO:0000313" key="3">
    <source>
        <dbReference type="Proteomes" id="UP000605148"/>
    </source>
</evidence>
<feature type="transmembrane region" description="Helical" evidence="1">
    <location>
        <begin position="98"/>
        <end position="118"/>
    </location>
</feature>
<evidence type="ECO:0000313" key="2">
    <source>
        <dbReference type="EMBL" id="GGB61688.1"/>
    </source>
</evidence>
<evidence type="ECO:0000256" key="1">
    <source>
        <dbReference type="SAM" id="Phobius"/>
    </source>
</evidence>
<organism evidence="2 3">
    <name type="scientific">Roseibium aquae</name>
    <dbReference type="NCBI Taxonomy" id="1323746"/>
    <lineage>
        <taxon>Bacteria</taxon>
        <taxon>Pseudomonadati</taxon>
        <taxon>Pseudomonadota</taxon>
        <taxon>Alphaproteobacteria</taxon>
        <taxon>Hyphomicrobiales</taxon>
        <taxon>Stappiaceae</taxon>
        <taxon>Roseibium</taxon>
    </lineage>
</organism>
<feature type="transmembrane region" description="Helical" evidence="1">
    <location>
        <begin position="9"/>
        <end position="27"/>
    </location>
</feature>
<proteinExistence type="predicted"/>
<reference evidence="2" key="1">
    <citation type="journal article" date="2014" name="Int. J. Syst. Evol. Microbiol.">
        <title>Complete genome sequence of Corynebacterium casei LMG S-19264T (=DSM 44701T), isolated from a smear-ripened cheese.</title>
        <authorList>
            <consortium name="US DOE Joint Genome Institute (JGI-PGF)"/>
            <person name="Walter F."/>
            <person name="Albersmeier A."/>
            <person name="Kalinowski J."/>
            <person name="Ruckert C."/>
        </authorList>
    </citation>
    <scope>NUCLEOTIDE SEQUENCE</scope>
    <source>
        <strain evidence="2">CGMCC 1.12426</strain>
    </source>
</reference>
<keyword evidence="1" id="KW-0472">Membrane</keyword>
<name>A0A916TMZ1_9HYPH</name>
<reference evidence="2" key="2">
    <citation type="submission" date="2020-09" db="EMBL/GenBank/DDBJ databases">
        <authorList>
            <person name="Sun Q."/>
            <person name="Zhou Y."/>
        </authorList>
    </citation>
    <scope>NUCLEOTIDE SEQUENCE</scope>
    <source>
        <strain evidence="2">CGMCC 1.12426</strain>
    </source>
</reference>